<keyword evidence="1" id="KW-0347">Helicase</keyword>
<keyword evidence="1" id="KW-0378">Hydrolase</keyword>
<feature type="domain" description="DNA helicase Pif1-like DEAD-box helicase" evidence="2">
    <location>
        <begin position="270"/>
        <end position="481"/>
    </location>
</feature>
<dbReference type="Gene3D" id="3.40.50.300">
    <property type="entry name" value="P-loop containing nucleotide triphosphate hydrolases"/>
    <property type="match status" value="1"/>
</dbReference>
<dbReference type="InterPro" id="IPR049163">
    <property type="entry name" value="Pif1-like_2B_dom"/>
</dbReference>
<keyword evidence="1" id="KW-0067">ATP-binding</keyword>
<dbReference type="CDD" id="cd18809">
    <property type="entry name" value="SF1_C_RecD"/>
    <property type="match status" value="1"/>
</dbReference>
<dbReference type="GO" id="GO:0006281">
    <property type="term" value="P:DNA repair"/>
    <property type="evidence" value="ECO:0007669"/>
    <property type="project" value="UniProtKB-KW"/>
</dbReference>
<dbReference type="SUPFAM" id="SSF52540">
    <property type="entry name" value="P-loop containing nucleoside triphosphate hydrolases"/>
    <property type="match status" value="2"/>
</dbReference>
<keyword evidence="1" id="KW-0233">DNA recombination</keyword>
<comment type="cofactor">
    <cofactor evidence="1">
        <name>Mg(2+)</name>
        <dbReference type="ChEBI" id="CHEBI:18420"/>
    </cofactor>
</comment>
<dbReference type="EMBL" id="JABXXO010000007">
    <property type="protein sequence ID" value="KAF7773544.1"/>
    <property type="molecule type" value="Genomic_DNA"/>
</dbReference>
<dbReference type="EC" id="5.6.2.3" evidence="1"/>
<dbReference type="PANTHER" id="PTHR10492:SF57">
    <property type="entry name" value="ATP-DEPENDENT DNA HELICASE"/>
    <property type="match status" value="1"/>
</dbReference>
<proteinExistence type="inferred from homology"/>
<keyword evidence="1" id="KW-0234">DNA repair</keyword>
<dbReference type="InterPro" id="IPR010285">
    <property type="entry name" value="DNA_helicase_pif1-like_DEAD"/>
</dbReference>
<comment type="caution">
    <text evidence="4">The sequence shown here is derived from an EMBL/GenBank/DDBJ whole genome shotgun (WGS) entry which is preliminary data.</text>
</comment>
<feature type="domain" description="DNA helicase Pif1-like 2B" evidence="3">
    <location>
        <begin position="573"/>
        <end position="612"/>
    </location>
</feature>
<dbReference type="InterPro" id="IPR027417">
    <property type="entry name" value="P-loop_NTPase"/>
</dbReference>
<sequence length="728" mass="81664">MEEPIVYDVSESVEILELRTHLENTPLIAFFQANADTGLLGVEARKYTYAEFPQHFVLKSRASGNGANQKYWDFRQQGFALGRMTFVKPCSGERFYLRMLLLQSKGPTSFNSLKEWPPNSGHIHATFYDACAARGLLEDDNEWRICLEEASTMKTGAQLRYLFASLLLFSDIHNPHVLWEDFKESLCSDLHFRLRSTFNINPSMQEIVDYGLHLLDLSLQDSGHRLSEYSSMPQSLHPWDVVRSNAWIAEQLAFDREAEAIQGAKQLSLFNDEQSHAYRVIYGAITSNQPSLFFLNGPAGTGKTFLYEALCHTIRGLGKIAICVASTGVAAILLPKGRTAHSVFKIPVTVLTPQSVCSITKNSPLADLFRQTQVIIWDECVMTHRWVLEAVNRTLQDLRDNNHIMGGIVTILGGDWNQCLPVIEQGSREDIVNACLQRSPLWSATTILKLSINMRLSSIERDTFTAWLTTIANATINDNNNQVTLPPSMTVFTCDELLLHVYDALLTGEPPPLPTYFLSRCILAPQNATVDDINETLFSSFPGPELHYTAADTIITEDDGSRPSDIGTDDLQAFNFPNFPPAVLKLKINCPLLLLRNLNPSQGLCNGTRMILLDASERVLEVLILTGDHANERAFIPRISLYPHHSSLPFNFKRRQFPIRLCFAMTINKSEGQTFETVGIDLRTPVFSHGQLYVALSRSTTKQGIRVLLPPSSQQKTSNIVYPEVLIP</sequence>
<organism evidence="4 5">
    <name type="scientific">Agaricus bisporus var. burnettii</name>
    <dbReference type="NCBI Taxonomy" id="192524"/>
    <lineage>
        <taxon>Eukaryota</taxon>
        <taxon>Fungi</taxon>
        <taxon>Dikarya</taxon>
        <taxon>Basidiomycota</taxon>
        <taxon>Agaricomycotina</taxon>
        <taxon>Agaricomycetes</taxon>
        <taxon>Agaricomycetidae</taxon>
        <taxon>Agaricales</taxon>
        <taxon>Agaricineae</taxon>
        <taxon>Agaricaceae</taxon>
        <taxon>Agaricus</taxon>
    </lineage>
</organism>
<dbReference type="GO" id="GO:0043139">
    <property type="term" value="F:5'-3' DNA helicase activity"/>
    <property type="evidence" value="ECO:0007669"/>
    <property type="project" value="UniProtKB-EC"/>
</dbReference>
<dbReference type="GO" id="GO:0005524">
    <property type="term" value="F:ATP binding"/>
    <property type="evidence" value="ECO:0007669"/>
    <property type="project" value="UniProtKB-KW"/>
</dbReference>
<dbReference type="FunFam" id="3.40.50.300:FF:002884">
    <property type="entry name" value="ATP-dependent DNA helicase"/>
    <property type="match status" value="1"/>
</dbReference>
<evidence type="ECO:0000259" key="3">
    <source>
        <dbReference type="Pfam" id="PF21530"/>
    </source>
</evidence>
<dbReference type="AlphaFoldDB" id="A0A8H7F266"/>
<comment type="similarity">
    <text evidence="1">Belongs to the helicase family.</text>
</comment>
<evidence type="ECO:0000259" key="2">
    <source>
        <dbReference type="Pfam" id="PF05970"/>
    </source>
</evidence>
<keyword evidence="1" id="KW-0547">Nucleotide-binding</keyword>
<accession>A0A8H7F266</accession>
<dbReference type="PANTHER" id="PTHR10492">
    <property type="match status" value="1"/>
</dbReference>
<protein>
    <recommendedName>
        <fullName evidence="1">ATP-dependent DNA helicase</fullName>
        <ecNumber evidence="1">5.6.2.3</ecNumber>
    </recommendedName>
</protein>
<dbReference type="Proteomes" id="UP000629468">
    <property type="component" value="Unassembled WGS sequence"/>
</dbReference>
<comment type="catalytic activity">
    <reaction evidence="1">
        <text>ATP + H2O = ADP + phosphate + H(+)</text>
        <dbReference type="Rhea" id="RHEA:13065"/>
        <dbReference type="ChEBI" id="CHEBI:15377"/>
        <dbReference type="ChEBI" id="CHEBI:15378"/>
        <dbReference type="ChEBI" id="CHEBI:30616"/>
        <dbReference type="ChEBI" id="CHEBI:43474"/>
        <dbReference type="ChEBI" id="CHEBI:456216"/>
        <dbReference type="EC" id="5.6.2.3"/>
    </reaction>
</comment>
<evidence type="ECO:0000256" key="1">
    <source>
        <dbReference type="RuleBase" id="RU363044"/>
    </source>
</evidence>
<name>A0A8H7F266_AGABI</name>
<keyword evidence="1" id="KW-0227">DNA damage</keyword>
<dbReference type="Pfam" id="PF21530">
    <property type="entry name" value="Pif1_2B_dom"/>
    <property type="match status" value="1"/>
</dbReference>
<dbReference type="Pfam" id="PF05970">
    <property type="entry name" value="PIF1"/>
    <property type="match status" value="1"/>
</dbReference>
<evidence type="ECO:0000313" key="5">
    <source>
        <dbReference type="Proteomes" id="UP000629468"/>
    </source>
</evidence>
<dbReference type="GO" id="GO:0000723">
    <property type="term" value="P:telomere maintenance"/>
    <property type="evidence" value="ECO:0007669"/>
    <property type="project" value="InterPro"/>
</dbReference>
<dbReference type="GO" id="GO:0016787">
    <property type="term" value="F:hydrolase activity"/>
    <property type="evidence" value="ECO:0007669"/>
    <property type="project" value="UniProtKB-KW"/>
</dbReference>
<dbReference type="GO" id="GO:0006310">
    <property type="term" value="P:DNA recombination"/>
    <property type="evidence" value="ECO:0007669"/>
    <property type="project" value="UniProtKB-KW"/>
</dbReference>
<evidence type="ECO:0000313" key="4">
    <source>
        <dbReference type="EMBL" id="KAF7773544.1"/>
    </source>
</evidence>
<reference evidence="4 5" key="1">
    <citation type="journal article" name="Sci. Rep.">
        <title>Telomere-to-telomere assembled and centromere annotated genomes of the two main subspecies of the button mushroom Agaricus bisporus reveal especially polymorphic chromosome ends.</title>
        <authorList>
            <person name="Sonnenberg A.S.M."/>
            <person name="Sedaghat-Telgerd N."/>
            <person name="Lavrijssen B."/>
            <person name="Ohm R.A."/>
            <person name="Hendrickx P.M."/>
            <person name="Scholtmeijer K."/>
            <person name="Baars J.J.P."/>
            <person name="van Peer A."/>
        </authorList>
    </citation>
    <scope>NUCLEOTIDE SEQUENCE [LARGE SCALE GENOMIC DNA]</scope>
    <source>
        <strain evidence="4 5">H119_p4</strain>
    </source>
</reference>
<gene>
    <name evidence="4" type="ORF">Agabi119p4_5711</name>
</gene>